<dbReference type="EMBL" id="LN852755">
    <property type="protein sequence ID" value="CRY93783.1"/>
    <property type="molecule type" value="Genomic_DNA"/>
</dbReference>
<proteinExistence type="predicted"/>
<evidence type="ECO:0000313" key="1">
    <source>
        <dbReference type="EMBL" id="CRY93783.1"/>
    </source>
</evidence>
<reference evidence="1" key="1">
    <citation type="submission" date="2015-06" db="EMBL/GenBank/DDBJ databases">
        <authorList>
            <person name="Joergensen T."/>
        </authorList>
    </citation>
    <scope>NUCLEOTIDE SEQUENCE</scope>
    <source>
        <strain evidence="1">RGRH0064</strain>
    </source>
</reference>
<accession>A0A0H5PW45</accession>
<protein>
    <submittedName>
        <fullName evidence="1">Uncharacterized protein</fullName>
    </submittedName>
</protein>
<dbReference type="AlphaFoldDB" id="A0A0H5PW45"/>
<organism evidence="1">
    <name type="scientific">uncultured prokaryote</name>
    <dbReference type="NCBI Taxonomy" id="198431"/>
    <lineage>
        <taxon>unclassified sequences</taxon>
        <taxon>environmental samples</taxon>
    </lineage>
</organism>
<sequence length="242" mass="29361">MRVRVYDLGYKSEIFLEQNYRAFQHLENLVLFLREQGFTTILAQNIAVNVITQIAIKEKSIKDLEVKFQCLKMLFFINFNVYDDYNKKERTCLKMRILKMQVEKISYDFDVDNIDNYFLRMILDKTLILDFLRINYDSNSTKTLNYERFEREKRYKERVGVEITGKQDNKRVFVLKKKGKYCLTGISAFFDIQISFNERSFYKKRYKTKQAVKDTLTPYLSSIQSLMYYKEWEKKRKFIMGR</sequence>
<name>A0A0H5PW45_9ZZZZ</name>
<reference evidence="1" key="2">
    <citation type="submission" date="2015-07" db="EMBL/GenBank/DDBJ databases">
        <title>Plasmids, circular viruses and viroids from rat gut.</title>
        <authorList>
            <person name="Jorgensen T.J."/>
            <person name="Hansen M.A."/>
            <person name="Xu Z."/>
            <person name="Tabak M.A."/>
            <person name="Sorensen S.J."/>
            <person name="Hansen L.H."/>
        </authorList>
    </citation>
    <scope>NUCLEOTIDE SEQUENCE</scope>
    <source>
        <strain evidence="1">RGRH0064</strain>
    </source>
</reference>